<dbReference type="SUPFAM" id="SSF101148">
    <property type="entry name" value="Plant invertase/pectin methylesterase inhibitor"/>
    <property type="match status" value="1"/>
</dbReference>
<dbReference type="PANTHER" id="PTHR35357">
    <property type="entry name" value="OS02G0537100 PROTEIN"/>
    <property type="match status" value="1"/>
</dbReference>
<comment type="similarity">
    <text evidence="3">Belongs to the PMEI family.</text>
</comment>
<dbReference type="InterPro" id="IPR035513">
    <property type="entry name" value="Invertase/methylesterase_inhib"/>
</dbReference>
<evidence type="ECO:0000256" key="2">
    <source>
        <dbReference type="ARBA" id="ARBA00023157"/>
    </source>
</evidence>
<feature type="signal peptide" evidence="4">
    <location>
        <begin position="1"/>
        <end position="27"/>
    </location>
</feature>
<evidence type="ECO:0000313" key="6">
    <source>
        <dbReference type="EMBL" id="CDO98740.1"/>
    </source>
</evidence>
<dbReference type="Pfam" id="PF04043">
    <property type="entry name" value="PMEI"/>
    <property type="match status" value="1"/>
</dbReference>
<evidence type="ECO:0000256" key="4">
    <source>
        <dbReference type="SAM" id="SignalP"/>
    </source>
</evidence>
<feature type="domain" description="Pectinesterase inhibitor" evidence="5">
    <location>
        <begin position="25"/>
        <end position="166"/>
    </location>
</feature>
<evidence type="ECO:0000259" key="5">
    <source>
        <dbReference type="SMART" id="SM00856"/>
    </source>
</evidence>
<evidence type="ECO:0000256" key="1">
    <source>
        <dbReference type="ARBA" id="ARBA00022729"/>
    </source>
</evidence>
<gene>
    <name evidence="6" type="ORF">GSCOC_T00025642001</name>
</gene>
<dbReference type="InterPro" id="IPR034087">
    <property type="entry name" value="C/VIF1"/>
</dbReference>
<dbReference type="EMBL" id="HG739087">
    <property type="protein sequence ID" value="CDO98740.1"/>
    <property type="molecule type" value="Genomic_DNA"/>
</dbReference>
<reference evidence="7" key="1">
    <citation type="journal article" date="2014" name="Science">
        <title>The coffee genome provides insight into the convergent evolution of caffeine biosynthesis.</title>
        <authorList>
            <person name="Denoeud F."/>
            <person name="Carretero-Paulet L."/>
            <person name="Dereeper A."/>
            <person name="Droc G."/>
            <person name="Guyot R."/>
            <person name="Pietrella M."/>
            <person name="Zheng C."/>
            <person name="Alberti A."/>
            <person name="Anthony F."/>
            <person name="Aprea G."/>
            <person name="Aury J.M."/>
            <person name="Bento P."/>
            <person name="Bernard M."/>
            <person name="Bocs S."/>
            <person name="Campa C."/>
            <person name="Cenci A."/>
            <person name="Combes M.C."/>
            <person name="Crouzillat D."/>
            <person name="Da Silva C."/>
            <person name="Daddiego L."/>
            <person name="De Bellis F."/>
            <person name="Dussert S."/>
            <person name="Garsmeur O."/>
            <person name="Gayraud T."/>
            <person name="Guignon V."/>
            <person name="Jahn K."/>
            <person name="Jamilloux V."/>
            <person name="Joet T."/>
            <person name="Labadie K."/>
            <person name="Lan T."/>
            <person name="Leclercq J."/>
            <person name="Lepelley M."/>
            <person name="Leroy T."/>
            <person name="Li L.T."/>
            <person name="Librado P."/>
            <person name="Lopez L."/>
            <person name="Munoz A."/>
            <person name="Noel B."/>
            <person name="Pallavicini A."/>
            <person name="Perrotta G."/>
            <person name="Poncet V."/>
            <person name="Pot D."/>
            <person name="Priyono X."/>
            <person name="Rigoreau M."/>
            <person name="Rouard M."/>
            <person name="Rozas J."/>
            <person name="Tranchant-Dubreuil C."/>
            <person name="VanBuren R."/>
            <person name="Zhang Q."/>
            <person name="Andrade A.C."/>
            <person name="Argout X."/>
            <person name="Bertrand B."/>
            <person name="de Kochko A."/>
            <person name="Graziosi G."/>
            <person name="Henry R.J."/>
            <person name="Jayarama X."/>
            <person name="Ming R."/>
            <person name="Nagai C."/>
            <person name="Rounsley S."/>
            <person name="Sankoff D."/>
            <person name="Giuliano G."/>
            <person name="Albert V.A."/>
            <person name="Wincker P."/>
            <person name="Lashermes P."/>
        </authorList>
    </citation>
    <scope>NUCLEOTIDE SEQUENCE [LARGE SCALE GENOMIC DNA]</scope>
    <source>
        <strain evidence="7">cv. DH200-94</strain>
    </source>
</reference>
<dbReference type="PANTHER" id="PTHR35357:SF8">
    <property type="entry name" value="OS01G0111000 PROTEIN"/>
    <property type="match status" value="1"/>
</dbReference>
<dbReference type="NCBIfam" id="TIGR01614">
    <property type="entry name" value="PME_inhib"/>
    <property type="match status" value="1"/>
</dbReference>
<keyword evidence="2" id="KW-1015">Disulfide bond</keyword>
<accession>A0A068TR20</accession>
<proteinExistence type="inferred from homology"/>
<dbReference type="SMART" id="SM00856">
    <property type="entry name" value="PMEI"/>
    <property type="match status" value="1"/>
</dbReference>
<organism evidence="6 7">
    <name type="scientific">Coffea canephora</name>
    <name type="common">Robusta coffee</name>
    <dbReference type="NCBI Taxonomy" id="49390"/>
    <lineage>
        <taxon>Eukaryota</taxon>
        <taxon>Viridiplantae</taxon>
        <taxon>Streptophyta</taxon>
        <taxon>Embryophyta</taxon>
        <taxon>Tracheophyta</taxon>
        <taxon>Spermatophyta</taxon>
        <taxon>Magnoliopsida</taxon>
        <taxon>eudicotyledons</taxon>
        <taxon>Gunneridae</taxon>
        <taxon>Pentapetalae</taxon>
        <taxon>asterids</taxon>
        <taxon>lamiids</taxon>
        <taxon>Gentianales</taxon>
        <taxon>Rubiaceae</taxon>
        <taxon>Ixoroideae</taxon>
        <taxon>Gardenieae complex</taxon>
        <taxon>Bertiereae - Coffeeae clade</taxon>
        <taxon>Coffeeae</taxon>
        <taxon>Coffea</taxon>
    </lineage>
</organism>
<protein>
    <recommendedName>
        <fullName evidence="5">Pectinesterase inhibitor domain-containing protein</fullName>
    </recommendedName>
</protein>
<dbReference type="AlphaFoldDB" id="A0A068TR20"/>
<feature type="chain" id="PRO_5001656996" description="Pectinesterase inhibitor domain-containing protein" evidence="4">
    <location>
        <begin position="28"/>
        <end position="178"/>
    </location>
</feature>
<dbReference type="Gene3D" id="1.20.140.40">
    <property type="entry name" value="Invertase/pectin methylesterase inhibitor family protein"/>
    <property type="match status" value="1"/>
</dbReference>
<dbReference type="Gramene" id="CDO98740">
    <property type="protein sequence ID" value="CDO98740"/>
    <property type="gene ID" value="GSCOC_T00025642001"/>
</dbReference>
<dbReference type="InterPro" id="IPR006501">
    <property type="entry name" value="Pectinesterase_inhib_dom"/>
</dbReference>
<evidence type="ECO:0000313" key="7">
    <source>
        <dbReference type="Proteomes" id="UP000295252"/>
    </source>
</evidence>
<sequence>MRSLTSFMLLFPYALVVLTIVPPLISCDLISETCDQTPNDRLCVKILRKDNRSLDADVAGLALVAVEAVRDKANSTLQSIKELKRSNLTLANALMECQENYYVILRIDVPKAVGSMRENPRLAEHGMADAVIEAQGCEASLNKLEQSPLADVNAAVYDLSVVALSIIRILLHRIYTVN</sequence>
<dbReference type="OMA" id="WIHPLKE"/>
<dbReference type="GO" id="GO:0004857">
    <property type="term" value="F:enzyme inhibitor activity"/>
    <property type="evidence" value="ECO:0007669"/>
    <property type="project" value="InterPro"/>
</dbReference>
<dbReference type="Proteomes" id="UP000295252">
    <property type="component" value="Chromosome V"/>
</dbReference>
<dbReference type="PhylomeDB" id="A0A068TR20"/>
<name>A0A068TR20_COFCA</name>
<evidence type="ECO:0000256" key="3">
    <source>
        <dbReference type="ARBA" id="ARBA00038471"/>
    </source>
</evidence>
<keyword evidence="7" id="KW-1185">Reference proteome</keyword>
<keyword evidence="1 4" id="KW-0732">Signal</keyword>
<dbReference type="CDD" id="cd15796">
    <property type="entry name" value="CIF_like"/>
    <property type="match status" value="1"/>
</dbReference>
<dbReference type="OrthoDB" id="1918674at2759"/>
<dbReference type="InParanoid" id="A0A068TR20"/>